<dbReference type="AlphaFoldDB" id="A0A438K880"/>
<dbReference type="Proteomes" id="UP000288805">
    <property type="component" value="Unassembled WGS sequence"/>
</dbReference>
<dbReference type="PANTHER" id="PTHR33638:SF1">
    <property type="entry name" value="SELENOPROTEIN H"/>
    <property type="match status" value="1"/>
</dbReference>
<keyword evidence="2" id="KW-0812">Transmembrane</keyword>
<evidence type="ECO:0000313" key="4">
    <source>
        <dbReference type="Proteomes" id="UP000288805"/>
    </source>
</evidence>
<dbReference type="InterPro" id="IPR052674">
    <property type="entry name" value="SelWTH-like"/>
</dbReference>
<gene>
    <name evidence="3" type="ORF">CK203_003724</name>
</gene>
<feature type="region of interest" description="Disordered" evidence="1">
    <location>
        <begin position="1"/>
        <end position="60"/>
    </location>
</feature>
<accession>A0A438K880</accession>
<dbReference type="PANTHER" id="PTHR33638">
    <property type="entry name" value="SELENOPROTEIN H"/>
    <property type="match status" value="1"/>
</dbReference>
<evidence type="ECO:0000256" key="2">
    <source>
        <dbReference type="SAM" id="Phobius"/>
    </source>
</evidence>
<sequence length="213" mass="23776">MAPKKRREGEAPVDTSTTSVRVTRSSTRRLGAKANDSVAPAPAPLERPKKKVKKTEDVKEPEKVADGSKTIVIEHWTESERLCDRNSCSGFLGIRFSFFGGISSEEYGLKFLAWLLDFWIGFLAHVWCSGVSVYFKQCNSFKTRATQVKDGLEKGVLGITVVVNPEKSKVRETLLKRHGTFVAWAGKGKKPSLRTTPLCLSWTSWEERNGRGL</sequence>
<evidence type="ECO:0000256" key="1">
    <source>
        <dbReference type="SAM" id="MobiDB-lite"/>
    </source>
</evidence>
<protein>
    <submittedName>
        <fullName evidence="3">Uncharacterized protein</fullName>
    </submittedName>
</protein>
<proteinExistence type="predicted"/>
<feature type="compositionally biased region" description="Low complexity" evidence="1">
    <location>
        <begin position="15"/>
        <end position="25"/>
    </location>
</feature>
<keyword evidence="2" id="KW-0472">Membrane</keyword>
<feature type="transmembrane region" description="Helical" evidence="2">
    <location>
        <begin position="111"/>
        <end position="135"/>
    </location>
</feature>
<name>A0A438K880_VITVI</name>
<reference evidence="3 4" key="1">
    <citation type="journal article" date="2018" name="PLoS Genet.">
        <title>Population sequencing reveals clonal diversity and ancestral inbreeding in the grapevine cultivar Chardonnay.</title>
        <authorList>
            <person name="Roach M.J."/>
            <person name="Johnson D.L."/>
            <person name="Bohlmann J."/>
            <person name="van Vuuren H.J."/>
            <person name="Jones S.J."/>
            <person name="Pretorius I.S."/>
            <person name="Schmidt S.A."/>
            <person name="Borneman A.R."/>
        </authorList>
    </citation>
    <scope>NUCLEOTIDE SEQUENCE [LARGE SCALE GENOMIC DNA]</scope>
    <source>
        <strain evidence="4">cv. Chardonnay</strain>
        <tissue evidence="3">Leaf</tissue>
    </source>
</reference>
<dbReference type="EMBL" id="QGNW01000013">
    <property type="protein sequence ID" value="RVX17403.1"/>
    <property type="molecule type" value="Genomic_DNA"/>
</dbReference>
<evidence type="ECO:0000313" key="3">
    <source>
        <dbReference type="EMBL" id="RVX17403.1"/>
    </source>
</evidence>
<comment type="caution">
    <text evidence="3">The sequence shown here is derived from an EMBL/GenBank/DDBJ whole genome shotgun (WGS) entry which is preliminary data.</text>
</comment>
<organism evidence="3 4">
    <name type="scientific">Vitis vinifera</name>
    <name type="common">Grape</name>
    <dbReference type="NCBI Taxonomy" id="29760"/>
    <lineage>
        <taxon>Eukaryota</taxon>
        <taxon>Viridiplantae</taxon>
        <taxon>Streptophyta</taxon>
        <taxon>Embryophyta</taxon>
        <taxon>Tracheophyta</taxon>
        <taxon>Spermatophyta</taxon>
        <taxon>Magnoliopsida</taxon>
        <taxon>eudicotyledons</taxon>
        <taxon>Gunneridae</taxon>
        <taxon>Pentapetalae</taxon>
        <taxon>rosids</taxon>
        <taxon>Vitales</taxon>
        <taxon>Vitaceae</taxon>
        <taxon>Viteae</taxon>
        <taxon>Vitis</taxon>
    </lineage>
</organism>
<keyword evidence="2" id="KW-1133">Transmembrane helix</keyword>